<feature type="transmembrane region" description="Helical" evidence="12">
    <location>
        <begin position="20"/>
        <end position="47"/>
    </location>
</feature>
<dbReference type="InterPro" id="IPR000245">
    <property type="entry name" value="ATPase_proteolipid_csu"/>
</dbReference>
<gene>
    <name evidence="14" type="primary">Vha16-1</name>
    <name evidence="14" type="ORF">GZH46_00229</name>
</gene>
<comment type="caution">
    <text evidence="14">The sequence shown here is derived from an EMBL/GenBank/DDBJ whole genome shotgun (WGS) entry which is preliminary data.</text>
</comment>
<dbReference type="Gene3D" id="1.10.3970.10">
    <property type="entry name" value="BSD domain"/>
    <property type="match status" value="1"/>
</dbReference>
<dbReference type="InterPro" id="IPR035921">
    <property type="entry name" value="F/V-ATP_Csub_sf"/>
</dbReference>
<dbReference type="InterPro" id="IPR035925">
    <property type="entry name" value="BSD_dom_sf"/>
</dbReference>
<dbReference type="Pfam" id="PF00137">
    <property type="entry name" value="ATP-synt_C"/>
    <property type="match status" value="2"/>
</dbReference>
<dbReference type="SUPFAM" id="SSF140383">
    <property type="entry name" value="BSD domain-like"/>
    <property type="match status" value="1"/>
</dbReference>
<evidence type="ECO:0000256" key="9">
    <source>
        <dbReference type="ARBA" id="ARBA00029494"/>
    </source>
</evidence>
<dbReference type="CDD" id="cd18176">
    <property type="entry name" value="ATP-synt_Vo_c_ATP6C_rpt2"/>
    <property type="match status" value="1"/>
</dbReference>
<comment type="similarity">
    <text evidence="2">Belongs to the V-ATPase proteolipid subunit family.</text>
</comment>
<feature type="transmembrane region" description="Helical" evidence="12">
    <location>
        <begin position="68"/>
        <end position="92"/>
    </location>
</feature>
<evidence type="ECO:0000256" key="10">
    <source>
        <dbReference type="ARBA" id="ARBA00031057"/>
    </source>
</evidence>
<dbReference type="PRINTS" id="PR00122">
    <property type="entry name" value="VACATPASE"/>
</dbReference>
<keyword evidence="15" id="KW-1185">Reference proteome</keyword>
<keyword evidence="6 12" id="KW-1133">Transmembrane helix</keyword>
<evidence type="ECO:0000256" key="11">
    <source>
        <dbReference type="SAM" id="MobiDB-lite"/>
    </source>
</evidence>
<evidence type="ECO:0000256" key="7">
    <source>
        <dbReference type="ARBA" id="ARBA00023065"/>
    </source>
</evidence>
<reference evidence="14 15" key="1">
    <citation type="submission" date="2020-10" db="EMBL/GenBank/DDBJ databases">
        <authorList>
            <person name="Klimov P.B."/>
            <person name="Dyachkov S.M."/>
            <person name="Chetverikov P.E."/>
        </authorList>
    </citation>
    <scope>NUCLEOTIDE SEQUENCE [LARGE SCALE GENOMIC DNA]</scope>
    <source>
        <strain evidence="14">BMOC 18-1129-001#AD2665</strain>
        <tissue evidence="14">Entire mites</tissue>
    </source>
</reference>
<feature type="domain" description="V-ATPase proteolipid subunit C-like" evidence="13">
    <location>
        <begin position="29"/>
        <end position="88"/>
    </location>
</feature>
<evidence type="ECO:0000256" key="6">
    <source>
        <dbReference type="ARBA" id="ARBA00022989"/>
    </source>
</evidence>
<evidence type="ECO:0000256" key="8">
    <source>
        <dbReference type="ARBA" id="ARBA00023136"/>
    </source>
</evidence>
<dbReference type="PANTHER" id="PTHR10263">
    <property type="entry name" value="V-TYPE PROTON ATPASE PROTEOLIPID SUBUNIT"/>
    <property type="match status" value="1"/>
</dbReference>
<evidence type="ECO:0000256" key="1">
    <source>
        <dbReference type="ARBA" id="ARBA00004141"/>
    </source>
</evidence>
<evidence type="ECO:0000259" key="13">
    <source>
        <dbReference type="Pfam" id="PF00137"/>
    </source>
</evidence>
<evidence type="ECO:0000256" key="12">
    <source>
        <dbReference type="SAM" id="Phobius"/>
    </source>
</evidence>
<sequence>LNTYTHKRTMSTVSEWETGPIYGPFFGVMGAASAVIFSSLGAAYGTAKSGSGIAAMAVMRPELVNQSIIPVVMAGIIAIYGLVVAAVISMSIKQPPEYKLYRGFLHLGAGLSVGLSGLAAGFAIGVVGDAGVRGIAQQPRLFVGMILILIFAEVLGLYGWCKARYPRDTTLINVAVYMCLLNGNNNQQQQHLSYSDRLDRISLLLIRFVTFSSKMDFFNNVIKQSNQLLKFNDKQSKDKDNQSLLTSDNQANNIDPSVVSGADQMVASAAATASAAPSTSTASNNGDVSANIAPEDQQQQQNPANTDSNIAGDAGKKASQIAASIAADAEAVSQKAVESAKTFGNFLFSMANKAGQTVSQTAKNVKQAVESTSILADFTREQQEFVKEHGGNLYVGELPWANCESEEAAASVKEQVLSLSQDTRNFVRSPPSGVEFQFEPDKCYPVALALLKEDPNLNTKRFEIVPKLVSLIKQSVQTKSRDGIEKTSSWTSSRSSSGEGPDAVTDGETDFNQADESGVTVSQNDQNILESDSKKLVDEADDLKHKLKEFNIGSLDDSSTKDDDKWEEELNKDLQEFEVVSGDVSALDEDDLEKDIQELSQAKGVNKR</sequence>
<comment type="subcellular location">
    <subcellularLocation>
        <location evidence="1">Membrane</location>
        <topology evidence="1">Multi-pass membrane protein</topology>
    </subcellularLocation>
</comment>
<keyword evidence="5" id="KW-0375">Hydrogen ion transport</keyword>
<feature type="transmembrane region" description="Helical" evidence="12">
    <location>
        <begin position="104"/>
        <end position="128"/>
    </location>
</feature>
<keyword evidence="8 12" id="KW-0472">Membrane</keyword>
<dbReference type="SUPFAM" id="SSF81333">
    <property type="entry name" value="F1F0 ATP synthase subunit C"/>
    <property type="match status" value="1"/>
</dbReference>
<evidence type="ECO:0000313" key="14">
    <source>
        <dbReference type="EMBL" id="KAG9511207.1"/>
    </source>
</evidence>
<evidence type="ECO:0000256" key="2">
    <source>
        <dbReference type="ARBA" id="ARBA00007296"/>
    </source>
</evidence>
<evidence type="ECO:0000313" key="15">
    <source>
        <dbReference type="Proteomes" id="UP000825002"/>
    </source>
</evidence>
<dbReference type="InterPro" id="IPR011555">
    <property type="entry name" value="ATPase_proteolipid_su_C_euk"/>
</dbReference>
<feature type="non-terminal residue" evidence="14">
    <location>
        <position position="1"/>
    </location>
</feature>
<dbReference type="CDD" id="cd18175">
    <property type="entry name" value="ATP-synt_Vo_c_ATP6C_rpt1"/>
    <property type="match status" value="1"/>
</dbReference>
<dbReference type="Proteomes" id="UP000825002">
    <property type="component" value="Unassembled WGS sequence"/>
</dbReference>
<protein>
    <recommendedName>
        <fullName evidence="9">V-type proton ATPase 16 kDa proteolipid subunit c</fullName>
    </recommendedName>
    <alternativeName>
        <fullName evidence="10">Vacuolar proton pump 16 kDa proteolipid subunit c</fullName>
    </alternativeName>
</protein>
<keyword evidence="7" id="KW-0406">Ion transport</keyword>
<proteinExistence type="inferred from homology"/>
<evidence type="ECO:0000256" key="3">
    <source>
        <dbReference type="ARBA" id="ARBA00022448"/>
    </source>
</evidence>
<evidence type="ECO:0000256" key="5">
    <source>
        <dbReference type="ARBA" id="ARBA00022781"/>
    </source>
</evidence>
<feature type="region of interest" description="Disordered" evidence="11">
    <location>
        <begin position="482"/>
        <end position="533"/>
    </location>
</feature>
<keyword evidence="4 12" id="KW-0812">Transmembrane</keyword>
<keyword evidence="3" id="KW-0813">Transport</keyword>
<dbReference type="Gene3D" id="1.20.120.610">
    <property type="entry name" value="lithium bound rotor ring of v- atpase"/>
    <property type="match status" value="1"/>
</dbReference>
<dbReference type="EMBL" id="JAIFTH010000021">
    <property type="protein sequence ID" value="KAG9511207.1"/>
    <property type="molecule type" value="Genomic_DNA"/>
</dbReference>
<feature type="compositionally biased region" description="Low complexity" evidence="11">
    <location>
        <begin position="487"/>
        <end position="497"/>
    </location>
</feature>
<accession>A0ABQ7SCR7</accession>
<feature type="compositionally biased region" description="Polar residues" evidence="11">
    <location>
        <begin position="510"/>
        <end position="530"/>
    </location>
</feature>
<dbReference type="InterPro" id="IPR002379">
    <property type="entry name" value="ATPase_proteolipid_c-like_dom"/>
</dbReference>
<feature type="domain" description="V-ATPase proteolipid subunit C-like" evidence="13">
    <location>
        <begin position="107"/>
        <end position="159"/>
    </location>
</feature>
<name>A0ABQ7SCR7_9ACAR</name>
<dbReference type="NCBIfam" id="TIGR01100">
    <property type="entry name" value="V_ATP_synt_C"/>
    <property type="match status" value="1"/>
</dbReference>
<organism evidence="14 15">
    <name type="scientific">Fragariocoptes setiger</name>
    <dbReference type="NCBI Taxonomy" id="1670756"/>
    <lineage>
        <taxon>Eukaryota</taxon>
        <taxon>Metazoa</taxon>
        <taxon>Ecdysozoa</taxon>
        <taxon>Arthropoda</taxon>
        <taxon>Chelicerata</taxon>
        <taxon>Arachnida</taxon>
        <taxon>Acari</taxon>
        <taxon>Acariformes</taxon>
        <taxon>Trombidiformes</taxon>
        <taxon>Prostigmata</taxon>
        <taxon>Eupodina</taxon>
        <taxon>Eriophyoidea</taxon>
        <taxon>Phytoptidae</taxon>
        <taxon>Fragariocoptes</taxon>
    </lineage>
</organism>
<feature type="transmembrane region" description="Helical" evidence="12">
    <location>
        <begin position="140"/>
        <end position="160"/>
    </location>
</feature>
<evidence type="ECO:0000256" key="4">
    <source>
        <dbReference type="ARBA" id="ARBA00022692"/>
    </source>
</evidence>